<evidence type="ECO:0000256" key="1">
    <source>
        <dbReference type="SAM" id="MobiDB-lite"/>
    </source>
</evidence>
<comment type="caution">
    <text evidence="2">The sequence shown here is derived from an EMBL/GenBank/DDBJ whole genome shotgun (WGS) entry which is preliminary data.</text>
</comment>
<gene>
    <name evidence="2" type="ORF">E2562_015049</name>
</gene>
<dbReference type="EMBL" id="SPHZ02000003">
    <property type="protein sequence ID" value="KAF0924986.1"/>
    <property type="molecule type" value="Genomic_DNA"/>
</dbReference>
<dbReference type="OrthoDB" id="654342at2759"/>
<feature type="region of interest" description="Disordered" evidence="1">
    <location>
        <begin position="119"/>
        <end position="194"/>
    </location>
</feature>
<keyword evidence="3" id="KW-1185">Reference proteome</keyword>
<name>A0A6G1EK54_9ORYZ</name>
<feature type="compositionally biased region" description="Low complexity" evidence="1">
    <location>
        <begin position="146"/>
        <end position="166"/>
    </location>
</feature>
<protein>
    <submittedName>
        <fullName evidence="2">Uncharacterized protein</fullName>
    </submittedName>
</protein>
<dbReference type="Proteomes" id="UP000479710">
    <property type="component" value="Unassembled WGS sequence"/>
</dbReference>
<accession>A0A6G1EK54</accession>
<reference evidence="2 3" key="1">
    <citation type="submission" date="2019-11" db="EMBL/GenBank/DDBJ databases">
        <title>Whole genome sequence of Oryza granulata.</title>
        <authorList>
            <person name="Li W."/>
        </authorList>
    </citation>
    <scope>NUCLEOTIDE SEQUENCE [LARGE SCALE GENOMIC DNA]</scope>
    <source>
        <strain evidence="3">cv. Menghai</strain>
        <tissue evidence="2">Leaf</tissue>
    </source>
</reference>
<dbReference type="AlphaFoldDB" id="A0A6G1EK54"/>
<organism evidence="2 3">
    <name type="scientific">Oryza meyeriana var. granulata</name>
    <dbReference type="NCBI Taxonomy" id="110450"/>
    <lineage>
        <taxon>Eukaryota</taxon>
        <taxon>Viridiplantae</taxon>
        <taxon>Streptophyta</taxon>
        <taxon>Embryophyta</taxon>
        <taxon>Tracheophyta</taxon>
        <taxon>Spermatophyta</taxon>
        <taxon>Magnoliopsida</taxon>
        <taxon>Liliopsida</taxon>
        <taxon>Poales</taxon>
        <taxon>Poaceae</taxon>
        <taxon>BOP clade</taxon>
        <taxon>Oryzoideae</taxon>
        <taxon>Oryzeae</taxon>
        <taxon>Oryzinae</taxon>
        <taxon>Oryza</taxon>
        <taxon>Oryza meyeriana</taxon>
    </lineage>
</organism>
<sequence length="194" mass="21952">MLVILVDWVVWKERINRVFNHEGKNRIENIMERYENSLAAKKGAHGRRILEKSKSKDFQIPKETTDKGLNNGVMRFIDETDISTLNMDQLSQIERLLEDELRWTRARKLEANIIARSQKKVHGKAAIDESSSTEIPSRKEKKQVDGSQQSGEEVEVVVVSQSPTPATGGGGAPEQRHWTPVDLNIPCRDAGPLQ</sequence>
<proteinExistence type="predicted"/>
<evidence type="ECO:0000313" key="3">
    <source>
        <dbReference type="Proteomes" id="UP000479710"/>
    </source>
</evidence>
<evidence type="ECO:0000313" key="2">
    <source>
        <dbReference type="EMBL" id="KAF0924986.1"/>
    </source>
</evidence>